<dbReference type="InParanoid" id="E9HLE5"/>
<gene>
    <name evidence="2" type="ORF">DAPPUDRAFT_261661</name>
</gene>
<sequence>MVKREEFGKFCRIDNTISALCRFGKSNSANPFFFRIDQLPPLPSHPVTLTQRSTSIPGPPALLNGKQLKPATNNNE</sequence>
<keyword evidence="3" id="KW-1185">Reference proteome</keyword>
<dbReference type="EMBL" id="GL732678">
    <property type="protein sequence ID" value="EFX67423.1"/>
    <property type="molecule type" value="Genomic_DNA"/>
</dbReference>
<dbReference type="Proteomes" id="UP000000305">
    <property type="component" value="Unassembled WGS sequence"/>
</dbReference>
<dbReference type="AlphaFoldDB" id="E9HLE5"/>
<name>E9HLE5_DAPPU</name>
<accession>E9HLE5</accession>
<organism evidence="2 3">
    <name type="scientific">Daphnia pulex</name>
    <name type="common">Water flea</name>
    <dbReference type="NCBI Taxonomy" id="6669"/>
    <lineage>
        <taxon>Eukaryota</taxon>
        <taxon>Metazoa</taxon>
        <taxon>Ecdysozoa</taxon>
        <taxon>Arthropoda</taxon>
        <taxon>Crustacea</taxon>
        <taxon>Branchiopoda</taxon>
        <taxon>Diplostraca</taxon>
        <taxon>Cladocera</taxon>
        <taxon>Anomopoda</taxon>
        <taxon>Daphniidae</taxon>
        <taxon>Daphnia</taxon>
    </lineage>
</organism>
<evidence type="ECO:0000256" key="1">
    <source>
        <dbReference type="SAM" id="MobiDB-lite"/>
    </source>
</evidence>
<feature type="region of interest" description="Disordered" evidence="1">
    <location>
        <begin position="45"/>
        <end position="76"/>
    </location>
</feature>
<evidence type="ECO:0000313" key="3">
    <source>
        <dbReference type="Proteomes" id="UP000000305"/>
    </source>
</evidence>
<proteinExistence type="predicted"/>
<dbReference type="HOGENOM" id="CLU_2656962_0_0_1"/>
<reference evidence="2 3" key="1">
    <citation type="journal article" date="2011" name="Science">
        <title>The ecoresponsive genome of Daphnia pulex.</title>
        <authorList>
            <person name="Colbourne J.K."/>
            <person name="Pfrender M.E."/>
            <person name="Gilbert D."/>
            <person name="Thomas W.K."/>
            <person name="Tucker A."/>
            <person name="Oakley T.H."/>
            <person name="Tokishita S."/>
            <person name="Aerts A."/>
            <person name="Arnold G.J."/>
            <person name="Basu M.K."/>
            <person name="Bauer D.J."/>
            <person name="Caceres C.E."/>
            <person name="Carmel L."/>
            <person name="Casola C."/>
            <person name="Choi J.H."/>
            <person name="Detter J.C."/>
            <person name="Dong Q."/>
            <person name="Dusheyko S."/>
            <person name="Eads B.D."/>
            <person name="Frohlich T."/>
            <person name="Geiler-Samerotte K.A."/>
            <person name="Gerlach D."/>
            <person name="Hatcher P."/>
            <person name="Jogdeo S."/>
            <person name="Krijgsveld J."/>
            <person name="Kriventseva E.V."/>
            <person name="Kultz D."/>
            <person name="Laforsch C."/>
            <person name="Lindquist E."/>
            <person name="Lopez J."/>
            <person name="Manak J.R."/>
            <person name="Muller J."/>
            <person name="Pangilinan J."/>
            <person name="Patwardhan R.P."/>
            <person name="Pitluck S."/>
            <person name="Pritham E.J."/>
            <person name="Rechtsteiner A."/>
            <person name="Rho M."/>
            <person name="Rogozin I.B."/>
            <person name="Sakarya O."/>
            <person name="Salamov A."/>
            <person name="Schaack S."/>
            <person name="Shapiro H."/>
            <person name="Shiga Y."/>
            <person name="Skalitzky C."/>
            <person name="Smith Z."/>
            <person name="Souvorov A."/>
            <person name="Sung W."/>
            <person name="Tang Z."/>
            <person name="Tsuchiya D."/>
            <person name="Tu H."/>
            <person name="Vos H."/>
            <person name="Wang M."/>
            <person name="Wolf Y.I."/>
            <person name="Yamagata H."/>
            <person name="Yamada T."/>
            <person name="Ye Y."/>
            <person name="Shaw J.R."/>
            <person name="Andrews J."/>
            <person name="Crease T.J."/>
            <person name="Tang H."/>
            <person name="Lucas S.M."/>
            <person name="Robertson H.M."/>
            <person name="Bork P."/>
            <person name="Koonin E.V."/>
            <person name="Zdobnov E.M."/>
            <person name="Grigoriev I.V."/>
            <person name="Lynch M."/>
            <person name="Boore J.L."/>
        </authorList>
    </citation>
    <scope>NUCLEOTIDE SEQUENCE [LARGE SCALE GENOMIC DNA]</scope>
</reference>
<evidence type="ECO:0000313" key="2">
    <source>
        <dbReference type="EMBL" id="EFX67423.1"/>
    </source>
</evidence>
<dbReference type="KEGG" id="dpx:DAPPUDRAFT_261661"/>
<feature type="compositionally biased region" description="Polar residues" evidence="1">
    <location>
        <begin position="47"/>
        <end position="56"/>
    </location>
</feature>
<protein>
    <submittedName>
        <fullName evidence="2">Uncharacterized protein</fullName>
    </submittedName>
</protein>